<organism evidence="7 8">
    <name type="scientific">Pseudoneobacillus rhizosphaerae</name>
    <dbReference type="NCBI Taxonomy" id="2880968"/>
    <lineage>
        <taxon>Bacteria</taxon>
        <taxon>Bacillati</taxon>
        <taxon>Bacillota</taxon>
        <taxon>Bacilli</taxon>
        <taxon>Bacillales</taxon>
        <taxon>Bacillaceae</taxon>
        <taxon>Pseudoneobacillus</taxon>
    </lineage>
</organism>
<keyword evidence="8" id="KW-1185">Reference proteome</keyword>
<dbReference type="InterPro" id="IPR000612">
    <property type="entry name" value="PMP3"/>
</dbReference>
<sequence>MMYLLAIICPPLAVLFIGKPFQALLNLVLTCFFYVPGLIHAILVIHEKKADKRALRQAELIAKGNRENQ</sequence>
<comment type="similarity">
    <text evidence="2">Belongs to the UPF0057 (PMP3) family.</text>
</comment>
<dbReference type="AlphaFoldDB" id="A0A9C7L946"/>
<reference evidence="7" key="1">
    <citation type="submission" date="2021-10" db="EMBL/GenBank/DDBJ databases">
        <authorList>
            <person name="Criscuolo A."/>
        </authorList>
    </citation>
    <scope>NUCLEOTIDE SEQUENCE</scope>
    <source>
        <strain evidence="7">CIP111885</strain>
    </source>
</reference>
<evidence type="ECO:0000256" key="5">
    <source>
        <dbReference type="ARBA" id="ARBA00023136"/>
    </source>
</evidence>
<evidence type="ECO:0000256" key="3">
    <source>
        <dbReference type="ARBA" id="ARBA00022692"/>
    </source>
</evidence>
<proteinExistence type="inferred from homology"/>
<dbReference type="EMBL" id="CAKJTG010000003">
    <property type="protein sequence ID" value="CAG9606887.1"/>
    <property type="molecule type" value="Genomic_DNA"/>
</dbReference>
<name>A0A9C7L946_9BACI</name>
<dbReference type="Pfam" id="PF01679">
    <property type="entry name" value="Pmp3"/>
    <property type="match status" value="1"/>
</dbReference>
<keyword evidence="5 6" id="KW-0472">Membrane</keyword>
<accession>A0A9C7L946</accession>
<dbReference type="GO" id="GO:0016020">
    <property type="term" value="C:membrane"/>
    <property type="evidence" value="ECO:0007669"/>
    <property type="project" value="UniProtKB-SubCell"/>
</dbReference>
<keyword evidence="4 6" id="KW-1133">Transmembrane helix</keyword>
<evidence type="ECO:0000256" key="2">
    <source>
        <dbReference type="ARBA" id="ARBA00009530"/>
    </source>
</evidence>
<evidence type="ECO:0008006" key="9">
    <source>
        <dbReference type="Google" id="ProtNLM"/>
    </source>
</evidence>
<keyword evidence="3 6" id="KW-0812">Transmembrane</keyword>
<comment type="caution">
    <text evidence="7">The sequence shown here is derived from an EMBL/GenBank/DDBJ whole genome shotgun (WGS) entry which is preliminary data.</text>
</comment>
<evidence type="ECO:0000313" key="8">
    <source>
        <dbReference type="Proteomes" id="UP000789845"/>
    </source>
</evidence>
<dbReference type="Proteomes" id="UP000789845">
    <property type="component" value="Unassembled WGS sequence"/>
</dbReference>
<feature type="transmembrane region" description="Helical" evidence="6">
    <location>
        <begin position="23"/>
        <end position="45"/>
    </location>
</feature>
<evidence type="ECO:0000256" key="1">
    <source>
        <dbReference type="ARBA" id="ARBA00004370"/>
    </source>
</evidence>
<evidence type="ECO:0000256" key="6">
    <source>
        <dbReference type="SAM" id="Phobius"/>
    </source>
</evidence>
<protein>
    <recommendedName>
        <fullName evidence="9">YqaE/Pmp3 family membrane protein</fullName>
    </recommendedName>
</protein>
<gene>
    <name evidence="7" type="ORF">NEOCIP111885_00575</name>
</gene>
<dbReference type="RefSeq" id="WP_230495165.1">
    <property type="nucleotide sequence ID" value="NZ_CAKJTG010000003.1"/>
</dbReference>
<comment type="subcellular location">
    <subcellularLocation>
        <location evidence="1">Membrane</location>
    </subcellularLocation>
</comment>
<evidence type="ECO:0000256" key="4">
    <source>
        <dbReference type="ARBA" id="ARBA00022989"/>
    </source>
</evidence>
<evidence type="ECO:0000313" key="7">
    <source>
        <dbReference type="EMBL" id="CAG9606887.1"/>
    </source>
</evidence>